<dbReference type="EMBL" id="VOSK01000139">
    <property type="protein sequence ID" value="MPR28357.1"/>
    <property type="molecule type" value="Genomic_DNA"/>
</dbReference>
<evidence type="ECO:0000313" key="2">
    <source>
        <dbReference type="Proteomes" id="UP000403266"/>
    </source>
</evidence>
<dbReference type="RefSeq" id="WP_152714650.1">
    <property type="nucleotide sequence ID" value="NZ_VOSJ01000139.1"/>
</dbReference>
<comment type="caution">
    <text evidence="1">The sequence shown here is derived from an EMBL/GenBank/DDBJ whole genome shotgun (WGS) entry which is preliminary data.</text>
</comment>
<dbReference type="Proteomes" id="UP000403266">
    <property type="component" value="Unassembled WGS sequence"/>
</dbReference>
<dbReference type="OrthoDB" id="9961352at2"/>
<dbReference type="AlphaFoldDB" id="A0A5N7MMX6"/>
<accession>A0A5N7MMX6</accession>
<keyword evidence="2" id="KW-1185">Reference proteome</keyword>
<evidence type="ECO:0000313" key="1">
    <source>
        <dbReference type="EMBL" id="MPR28357.1"/>
    </source>
</evidence>
<reference evidence="1 2" key="1">
    <citation type="journal article" date="2019" name="Syst. Appl. Microbiol.">
        <title>Microvirga tunisiensis sp. nov., a root nodule symbiotic bacterium isolated from Lupinus micranthus and L. luteus grown in Northern Tunisia.</title>
        <authorList>
            <person name="Msaddak A."/>
            <person name="Rejili M."/>
            <person name="Duran D."/>
            <person name="Mars M."/>
            <person name="Palacios J.M."/>
            <person name="Ruiz-Argueso T."/>
            <person name="Rey L."/>
            <person name="Imperial J."/>
        </authorList>
    </citation>
    <scope>NUCLEOTIDE SEQUENCE [LARGE SCALE GENOMIC DNA]</scope>
    <source>
        <strain evidence="1 2">Lmie10</strain>
    </source>
</reference>
<organism evidence="1 2">
    <name type="scientific">Microvirga tunisiensis</name>
    <dbReference type="NCBI Taxonomy" id="2108360"/>
    <lineage>
        <taxon>Bacteria</taxon>
        <taxon>Pseudomonadati</taxon>
        <taxon>Pseudomonadota</taxon>
        <taxon>Alphaproteobacteria</taxon>
        <taxon>Hyphomicrobiales</taxon>
        <taxon>Methylobacteriaceae</taxon>
        <taxon>Microvirga</taxon>
    </lineage>
</organism>
<sequence length="101" mass="10987">MSSAGIGAPTPFDTLGATLSCQCGYGDLCVCPLKEAAMRAYASGSRTPLPAMNSEQRDWCLEEIGSVEGHDRKDHDYSTDQHLARAVLNAWTDYARDKGLY</sequence>
<protein>
    <submittedName>
        <fullName evidence="1">Uncharacterized protein</fullName>
    </submittedName>
</protein>
<proteinExistence type="predicted"/>
<name>A0A5N7MMX6_9HYPH</name>
<gene>
    <name evidence="1" type="ORF">FS320_25200</name>
</gene>